<evidence type="ECO:0000313" key="3">
    <source>
        <dbReference type="Proteomes" id="UP000035036"/>
    </source>
</evidence>
<dbReference type="AlphaFoldDB" id="A0A0B5FT82"/>
<dbReference type="RefSeq" id="WP_040200616.1">
    <property type="nucleotide sequence ID" value="NZ_CP010311.1"/>
</dbReference>
<organism evidence="2 3">
    <name type="scientific">Geoalkalibacter subterraneus</name>
    <dbReference type="NCBI Taxonomy" id="483547"/>
    <lineage>
        <taxon>Bacteria</taxon>
        <taxon>Pseudomonadati</taxon>
        <taxon>Thermodesulfobacteriota</taxon>
        <taxon>Desulfuromonadia</taxon>
        <taxon>Desulfuromonadales</taxon>
        <taxon>Geoalkalibacteraceae</taxon>
        <taxon>Geoalkalibacter</taxon>
    </lineage>
</organism>
<dbReference type="OrthoDB" id="5419296at2"/>
<dbReference type="EMBL" id="CP010311">
    <property type="protein sequence ID" value="AJF06826.1"/>
    <property type="molecule type" value="Genomic_DNA"/>
</dbReference>
<feature type="region of interest" description="Disordered" evidence="1">
    <location>
        <begin position="49"/>
        <end position="120"/>
    </location>
</feature>
<gene>
    <name evidence="2" type="ORF">GSUB_10060</name>
</gene>
<evidence type="ECO:0000256" key="1">
    <source>
        <dbReference type="SAM" id="MobiDB-lite"/>
    </source>
</evidence>
<dbReference type="KEGG" id="gsb:GSUB_10060"/>
<accession>A0A0B5FT82</accession>
<name>A0A0B5FT82_9BACT</name>
<protein>
    <submittedName>
        <fullName evidence="2">Uncharacterized protein</fullName>
    </submittedName>
</protein>
<keyword evidence="3" id="KW-1185">Reference proteome</keyword>
<dbReference type="Proteomes" id="UP000035036">
    <property type="component" value="Chromosome"/>
</dbReference>
<evidence type="ECO:0000313" key="2">
    <source>
        <dbReference type="EMBL" id="AJF06826.1"/>
    </source>
</evidence>
<proteinExistence type="predicted"/>
<dbReference type="HOGENOM" id="CLU_2045851_0_0_7"/>
<dbReference type="STRING" id="483547.GSUB_10060"/>
<sequence>MNRIKNIRPGVLVIPDAGLKLKPGQVVEVEHFTKQIQAALKNGRLAMADKSAGSGFGQPKAGPEGVSTMDEGEHKPKQEPLAPPEPDQDAEPVDLSKLSATDAISRVNEEANPETLKGYMDTEKRRTVIDALKSRLEGLQGAAE</sequence>
<reference evidence="2 3" key="1">
    <citation type="journal article" date="2015" name="Genome Announc.">
        <title>Genomes of Geoalkalibacter ferrihydriticus Z-0531T and Geoalkalibacter subterraneus Red1T, Two Haloalkaliphilic Metal-Reducing Deltaproteobacteria.</title>
        <authorList>
            <person name="Badalamenti J.P."/>
            <person name="Krajmalnik-Brown R."/>
            <person name="Torres C.I."/>
            <person name="Bond D.R."/>
        </authorList>
    </citation>
    <scope>NUCLEOTIDE SEQUENCE [LARGE SCALE GENOMIC DNA]</scope>
    <source>
        <strain evidence="2 3">Red1</strain>
    </source>
</reference>